<evidence type="ECO:0000313" key="4">
    <source>
        <dbReference type="Proteomes" id="UP001283341"/>
    </source>
</evidence>
<keyword evidence="4" id="KW-1185">Reference proteome</keyword>
<reference evidence="3" key="2">
    <citation type="submission" date="2023-06" db="EMBL/GenBank/DDBJ databases">
        <authorList>
            <consortium name="Lawrence Berkeley National Laboratory"/>
            <person name="Haridas S."/>
            <person name="Hensen N."/>
            <person name="Bonometti L."/>
            <person name="Westerberg I."/>
            <person name="Brannstrom I.O."/>
            <person name="Guillou S."/>
            <person name="Cros-Aarteil S."/>
            <person name="Calhoun S."/>
            <person name="Kuo A."/>
            <person name="Mondo S."/>
            <person name="Pangilinan J."/>
            <person name="Riley R."/>
            <person name="Labutti K."/>
            <person name="Andreopoulos B."/>
            <person name="Lipzen A."/>
            <person name="Chen C."/>
            <person name="Yanf M."/>
            <person name="Daum C."/>
            <person name="Ng V."/>
            <person name="Clum A."/>
            <person name="Steindorff A."/>
            <person name="Ohm R."/>
            <person name="Martin F."/>
            <person name="Silar P."/>
            <person name="Natvig D."/>
            <person name="Lalanne C."/>
            <person name="Gautier V."/>
            <person name="Ament-Velasquez S.L."/>
            <person name="Kruys A."/>
            <person name="Hutchinson M.I."/>
            <person name="Powell A.J."/>
            <person name="Barry K."/>
            <person name="Miller A.N."/>
            <person name="Grigoriev I.V."/>
            <person name="Debuchy R."/>
            <person name="Gladieux P."/>
            <person name="Thoren M.H."/>
            <person name="Johannesson H."/>
        </authorList>
    </citation>
    <scope>NUCLEOTIDE SEQUENCE</scope>
    <source>
        <strain evidence="3">CBS 118394</strain>
    </source>
</reference>
<accession>A0AAE0MFW8</accession>
<keyword evidence="2" id="KW-0812">Transmembrane</keyword>
<proteinExistence type="predicted"/>
<feature type="region of interest" description="Disordered" evidence="1">
    <location>
        <begin position="1"/>
        <end position="27"/>
    </location>
</feature>
<dbReference type="Proteomes" id="UP001283341">
    <property type="component" value="Unassembled WGS sequence"/>
</dbReference>
<protein>
    <submittedName>
        <fullName evidence="3">Uncharacterized protein</fullName>
    </submittedName>
</protein>
<keyword evidence="2" id="KW-1133">Transmembrane helix</keyword>
<evidence type="ECO:0000256" key="1">
    <source>
        <dbReference type="SAM" id="MobiDB-lite"/>
    </source>
</evidence>
<evidence type="ECO:0000256" key="2">
    <source>
        <dbReference type="SAM" id="Phobius"/>
    </source>
</evidence>
<dbReference type="EMBL" id="JAUEDM010000001">
    <property type="protein sequence ID" value="KAK3331022.1"/>
    <property type="molecule type" value="Genomic_DNA"/>
</dbReference>
<keyword evidence="2" id="KW-0472">Membrane</keyword>
<feature type="compositionally biased region" description="Polar residues" evidence="1">
    <location>
        <begin position="11"/>
        <end position="23"/>
    </location>
</feature>
<reference evidence="3" key="1">
    <citation type="journal article" date="2023" name="Mol. Phylogenet. Evol.">
        <title>Genome-scale phylogeny and comparative genomics of the fungal order Sordariales.</title>
        <authorList>
            <person name="Hensen N."/>
            <person name="Bonometti L."/>
            <person name="Westerberg I."/>
            <person name="Brannstrom I.O."/>
            <person name="Guillou S."/>
            <person name="Cros-Aarteil S."/>
            <person name="Calhoun S."/>
            <person name="Haridas S."/>
            <person name="Kuo A."/>
            <person name="Mondo S."/>
            <person name="Pangilinan J."/>
            <person name="Riley R."/>
            <person name="LaButti K."/>
            <person name="Andreopoulos B."/>
            <person name="Lipzen A."/>
            <person name="Chen C."/>
            <person name="Yan M."/>
            <person name="Daum C."/>
            <person name="Ng V."/>
            <person name="Clum A."/>
            <person name="Steindorff A."/>
            <person name="Ohm R.A."/>
            <person name="Martin F."/>
            <person name="Silar P."/>
            <person name="Natvig D.O."/>
            <person name="Lalanne C."/>
            <person name="Gautier V."/>
            <person name="Ament-Velasquez S.L."/>
            <person name="Kruys A."/>
            <person name="Hutchinson M.I."/>
            <person name="Powell A.J."/>
            <person name="Barry K."/>
            <person name="Miller A.N."/>
            <person name="Grigoriev I.V."/>
            <person name="Debuchy R."/>
            <person name="Gladieux P."/>
            <person name="Hiltunen Thoren M."/>
            <person name="Johannesson H."/>
        </authorList>
    </citation>
    <scope>NUCLEOTIDE SEQUENCE</scope>
    <source>
        <strain evidence="3">CBS 118394</strain>
    </source>
</reference>
<evidence type="ECO:0000313" key="3">
    <source>
        <dbReference type="EMBL" id="KAK3331022.1"/>
    </source>
</evidence>
<comment type="caution">
    <text evidence="3">The sequence shown here is derived from an EMBL/GenBank/DDBJ whole genome shotgun (WGS) entry which is preliminary data.</text>
</comment>
<name>A0AAE0MFW8_9PEZI</name>
<sequence>MGGYASGGDANYNTTSTNQSSRLGGNDGPHLTTPAEIAVIVATLVIFIVALLLVLYCRKLQARRDLDLENKARVMLSTTPTTPPAAGTESIELKDGFGPTAEAPPSIIMGHHTTTPSIESRPLTLNIPSTKAPPEKQEADKQPLWRYIHWKDPYNTPLPRVQPRHEVTDIIQWNLTNP</sequence>
<organism evidence="3 4">
    <name type="scientific">Apodospora peruviana</name>
    <dbReference type="NCBI Taxonomy" id="516989"/>
    <lineage>
        <taxon>Eukaryota</taxon>
        <taxon>Fungi</taxon>
        <taxon>Dikarya</taxon>
        <taxon>Ascomycota</taxon>
        <taxon>Pezizomycotina</taxon>
        <taxon>Sordariomycetes</taxon>
        <taxon>Sordariomycetidae</taxon>
        <taxon>Sordariales</taxon>
        <taxon>Lasiosphaeriaceae</taxon>
        <taxon>Apodospora</taxon>
    </lineage>
</organism>
<feature type="transmembrane region" description="Helical" evidence="2">
    <location>
        <begin position="37"/>
        <end position="57"/>
    </location>
</feature>
<gene>
    <name evidence="3" type="ORF">B0H66DRAFT_528357</name>
</gene>
<dbReference type="AlphaFoldDB" id="A0AAE0MFW8"/>